<evidence type="ECO:0000256" key="4">
    <source>
        <dbReference type="ARBA" id="ARBA00022741"/>
    </source>
</evidence>
<dbReference type="Pfam" id="PF00772">
    <property type="entry name" value="DnaB"/>
    <property type="match status" value="1"/>
</dbReference>
<feature type="domain" description="SF4 helicase" evidence="12">
    <location>
        <begin position="185"/>
        <end position="445"/>
    </location>
</feature>
<dbReference type="InterPro" id="IPR027417">
    <property type="entry name" value="P-loop_NTPase"/>
</dbReference>
<dbReference type="AlphaFoldDB" id="W1WI42"/>
<keyword evidence="5" id="KW-0378">Hydrolase</keyword>
<gene>
    <name evidence="13" type="ORF">Q604_UNBC18713G0004</name>
</gene>
<dbReference type="SUPFAM" id="SSF52540">
    <property type="entry name" value="P-loop containing nucleoside triphosphate hydrolases"/>
    <property type="match status" value="1"/>
</dbReference>
<evidence type="ECO:0000256" key="2">
    <source>
        <dbReference type="ARBA" id="ARBA00022515"/>
    </source>
</evidence>
<comment type="caution">
    <text evidence="13">The sequence shown here is derived from an EMBL/GenBank/DDBJ whole genome shotgun (WGS) entry which is preliminary data.</text>
</comment>
<reference evidence="13" key="1">
    <citation type="submission" date="2013-12" db="EMBL/GenBank/DDBJ databases">
        <title>A Varibaculum cambriense genome reconstructed from a premature infant gut community with otherwise low bacterial novelty that shifts toward anaerobic metabolism during the third week of life.</title>
        <authorList>
            <person name="Brown C.T."/>
            <person name="Sharon I."/>
            <person name="Thomas B.C."/>
            <person name="Castelle C.J."/>
            <person name="Morowitz M.J."/>
            <person name="Banfield J.F."/>
        </authorList>
    </citation>
    <scope>NUCLEOTIDE SEQUENCE</scope>
</reference>
<evidence type="ECO:0000256" key="11">
    <source>
        <dbReference type="ARBA" id="ARBA00048954"/>
    </source>
</evidence>
<evidence type="ECO:0000256" key="9">
    <source>
        <dbReference type="ARBA" id="ARBA00023235"/>
    </source>
</evidence>
<dbReference type="Pfam" id="PF03796">
    <property type="entry name" value="DnaB_C"/>
    <property type="match status" value="1"/>
</dbReference>
<dbReference type="GO" id="GO:0005829">
    <property type="term" value="C:cytosol"/>
    <property type="evidence" value="ECO:0007669"/>
    <property type="project" value="TreeGrafter"/>
</dbReference>
<evidence type="ECO:0000256" key="6">
    <source>
        <dbReference type="ARBA" id="ARBA00022806"/>
    </source>
</evidence>
<dbReference type="PROSITE" id="PS51199">
    <property type="entry name" value="SF4_HELICASE"/>
    <property type="match status" value="1"/>
</dbReference>
<dbReference type="GO" id="GO:0005524">
    <property type="term" value="F:ATP binding"/>
    <property type="evidence" value="ECO:0007669"/>
    <property type="project" value="UniProtKB-KW"/>
</dbReference>
<dbReference type="CDD" id="cd00984">
    <property type="entry name" value="DnaB_C"/>
    <property type="match status" value="1"/>
</dbReference>
<dbReference type="PANTHER" id="PTHR30153:SF2">
    <property type="entry name" value="REPLICATIVE DNA HELICASE"/>
    <property type="match status" value="1"/>
</dbReference>
<dbReference type="GO" id="GO:0006269">
    <property type="term" value="P:DNA replication, synthesis of primer"/>
    <property type="evidence" value="ECO:0007669"/>
    <property type="project" value="UniProtKB-KW"/>
</dbReference>
<evidence type="ECO:0000256" key="7">
    <source>
        <dbReference type="ARBA" id="ARBA00022840"/>
    </source>
</evidence>
<keyword evidence="2" id="KW-0639">Primosome</keyword>
<dbReference type="InterPro" id="IPR007693">
    <property type="entry name" value="DNA_helicase_DnaB-like_N"/>
</dbReference>
<proteinExistence type="inferred from homology"/>
<comment type="catalytic activity">
    <reaction evidence="11">
        <text>ATP + H2O = ADP + phosphate + H(+)</text>
        <dbReference type="Rhea" id="RHEA:13065"/>
        <dbReference type="ChEBI" id="CHEBI:15377"/>
        <dbReference type="ChEBI" id="CHEBI:15378"/>
        <dbReference type="ChEBI" id="CHEBI:30616"/>
        <dbReference type="ChEBI" id="CHEBI:43474"/>
        <dbReference type="ChEBI" id="CHEBI:456216"/>
        <dbReference type="EC" id="5.6.2.3"/>
    </reaction>
</comment>
<keyword evidence="3" id="KW-0235">DNA replication</keyword>
<dbReference type="InterPro" id="IPR007694">
    <property type="entry name" value="DNA_helicase_DnaB-like_C"/>
</dbReference>
<dbReference type="Gene3D" id="1.10.860.10">
    <property type="entry name" value="DNAb Helicase, Chain A"/>
    <property type="match status" value="1"/>
</dbReference>
<dbReference type="PANTHER" id="PTHR30153">
    <property type="entry name" value="REPLICATIVE DNA HELICASE DNAB"/>
    <property type="match status" value="1"/>
</dbReference>
<evidence type="ECO:0000313" key="13">
    <source>
        <dbReference type="EMBL" id="ETJ17867.1"/>
    </source>
</evidence>
<keyword evidence="6 13" id="KW-0347">Helicase</keyword>
<dbReference type="GO" id="GO:0016787">
    <property type="term" value="F:hydrolase activity"/>
    <property type="evidence" value="ECO:0007669"/>
    <property type="project" value="UniProtKB-KW"/>
</dbReference>
<keyword evidence="7" id="KW-0067">ATP-binding</keyword>
<evidence type="ECO:0000256" key="10">
    <source>
        <dbReference type="ARBA" id="ARBA00044969"/>
    </source>
</evidence>
<evidence type="ECO:0000256" key="8">
    <source>
        <dbReference type="ARBA" id="ARBA00023125"/>
    </source>
</evidence>
<comment type="similarity">
    <text evidence="1">Belongs to the helicase family. DnaB subfamily.</text>
</comment>
<dbReference type="EC" id="5.6.2.3" evidence="10"/>
<protein>
    <recommendedName>
        <fullName evidence="10">DNA 5'-3' helicase</fullName>
        <ecNumber evidence="10">5.6.2.3</ecNumber>
    </recommendedName>
</protein>
<dbReference type="EMBL" id="AZMM01018713">
    <property type="protein sequence ID" value="ETJ17867.1"/>
    <property type="molecule type" value="Genomic_DNA"/>
</dbReference>
<dbReference type="GO" id="GO:1990077">
    <property type="term" value="C:primosome complex"/>
    <property type="evidence" value="ECO:0007669"/>
    <property type="project" value="UniProtKB-KW"/>
</dbReference>
<sequence length="445" mass="50614">MSITCERMSDNIDDEILDMFPQNITCEQELLSGILNNKDMLPQIINEIEVKDFYIKSHQIIYAGICMLYAEGKELNLSQLIESIGKEELNKIGGVSYLTELIINGCHIRPKQHISILKDKSFRRKVINEFSSVIKEMYNDKSKAFDTVQKSVDLVMSENKSINYVFNDSMLLANTLNEIDNRVKLGGEIPGMKTGLCTFDRNIGGLVKGELGIIAGRPSIGKTLFALNLADGLGRNGYKTLLCELEMTEKSIGMRRLSFNADVEVEKMKFGKLDENEIRNILKASDMLSIRNNMFTDCSPGQSLYSIRAKAKSIKYIEGLDVIIIDHLNLMNIPKRETRDLAIGEVTRGMKSLAKELDVSIILLCQLSRAVEQRNDKRPMLSDLRESGNIEQDADMVMFLYRDEYYNKYTKEPGIMECIIGKHRNGRIGTIKFNYDEKYQKISDL</sequence>
<keyword evidence="8" id="KW-0238">DNA-binding</keyword>
<evidence type="ECO:0000256" key="1">
    <source>
        <dbReference type="ARBA" id="ARBA00008428"/>
    </source>
</evidence>
<dbReference type="SMART" id="SM00382">
    <property type="entry name" value="AAA"/>
    <property type="match status" value="1"/>
</dbReference>
<keyword evidence="4" id="KW-0547">Nucleotide-binding</keyword>
<dbReference type="InterPro" id="IPR016136">
    <property type="entry name" value="DNA_helicase_N/primase_C"/>
</dbReference>
<dbReference type="GO" id="GO:0003677">
    <property type="term" value="F:DNA binding"/>
    <property type="evidence" value="ECO:0007669"/>
    <property type="project" value="UniProtKB-KW"/>
</dbReference>
<keyword evidence="9" id="KW-0413">Isomerase</keyword>
<evidence type="ECO:0000256" key="5">
    <source>
        <dbReference type="ARBA" id="ARBA00022801"/>
    </source>
</evidence>
<dbReference type="Gene3D" id="3.40.50.300">
    <property type="entry name" value="P-loop containing nucleotide triphosphate hydrolases"/>
    <property type="match status" value="1"/>
</dbReference>
<dbReference type="InterPro" id="IPR003593">
    <property type="entry name" value="AAA+_ATPase"/>
</dbReference>
<dbReference type="InterPro" id="IPR036185">
    <property type="entry name" value="DNA_heli_DnaB-like_N_sf"/>
</dbReference>
<dbReference type="GO" id="GO:0043139">
    <property type="term" value="F:5'-3' DNA helicase activity"/>
    <property type="evidence" value="ECO:0007669"/>
    <property type="project" value="UniProtKB-EC"/>
</dbReference>
<accession>W1WI42</accession>
<organism evidence="13">
    <name type="scientific">human gut metagenome</name>
    <dbReference type="NCBI Taxonomy" id="408170"/>
    <lineage>
        <taxon>unclassified sequences</taxon>
        <taxon>metagenomes</taxon>
        <taxon>organismal metagenomes</taxon>
    </lineage>
</organism>
<evidence type="ECO:0000256" key="3">
    <source>
        <dbReference type="ARBA" id="ARBA00022705"/>
    </source>
</evidence>
<evidence type="ECO:0000259" key="12">
    <source>
        <dbReference type="PROSITE" id="PS51199"/>
    </source>
</evidence>
<name>W1WI42_9ZZZZ</name>
<dbReference type="SUPFAM" id="SSF48024">
    <property type="entry name" value="N-terminal domain of DnaB helicase"/>
    <property type="match status" value="1"/>
</dbReference>